<organism evidence="1 2">
    <name type="scientific">Leptospira soteropolitanensis</name>
    <dbReference type="NCBI Taxonomy" id="2950025"/>
    <lineage>
        <taxon>Bacteria</taxon>
        <taxon>Pseudomonadati</taxon>
        <taxon>Spirochaetota</taxon>
        <taxon>Spirochaetia</taxon>
        <taxon>Leptospirales</taxon>
        <taxon>Leptospiraceae</taxon>
        <taxon>Leptospira</taxon>
    </lineage>
</organism>
<reference evidence="1" key="1">
    <citation type="submission" date="2022-06" db="EMBL/GenBank/DDBJ databases">
        <title>Leptospira isolates from biofilms formed at urban environments.</title>
        <authorList>
            <person name="Ribeiro P.S."/>
            <person name="Sousa T."/>
            <person name="Carvalho N."/>
            <person name="Aburjaile F."/>
            <person name="Neves F."/>
            <person name="Oliveira D."/>
            <person name="Blanco L."/>
            <person name="Lima J."/>
            <person name="Costa F."/>
            <person name="Brenig B."/>
            <person name="Soares S."/>
            <person name="Ramos R."/>
            <person name="Goes-Neto A."/>
            <person name="Matiuzzi M."/>
            <person name="Azevedo V."/>
            <person name="Ristow P."/>
        </authorList>
    </citation>
    <scope>NUCLEOTIDE SEQUENCE</scope>
    <source>
        <strain evidence="1">VSF20</strain>
    </source>
</reference>
<dbReference type="Proteomes" id="UP001208540">
    <property type="component" value="Unassembled WGS sequence"/>
</dbReference>
<evidence type="ECO:0008006" key="3">
    <source>
        <dbReference type="Google" id="ProtNLM"/>
    </source>
</evidence>
<evidence type="ECO:0000313" key="1">
    <source>
        <dbReference type="EMBL" id="MCW7528999.1"/>
    </source>
</evidence>
<accession>A0AAW5V7R3</accession>
<sequence length="194" mass="22047">MNQLSIIFIITSILFNVHCKKESAKHSDFPKSETNPRLVESKKTIEFRRTLNTELSGFKTLNEAVINMLDEVCIQKKNHSNLKSILSQKEKDFILYPNIYGSGTSLDVTPLEDYDKLIHSFENLAIQKLSNLKIKKSDFKSLKIFTKSVKPYGKANFHKVGLITLKTEGGEIEITEIKSVIELNGRFKVAIISP</sequence>
<dbReference type="AlphaFoldDB" id="A0AAW5V7R3"/>
<dbReference type="EMBL" id="JAMQPL010000001">
    <property type="protein sequence ID" value="MCW7528999.1"/>
    <property type="molecule type" value="Genomic_DNA"/>
</dbReference>
<evidence type="ECO:0000313" key="2">
    <source>
        <dbReference type="Proteomes" id="UP001208540"/>
    </source>
</evidence>
<name>A0AAW5V7R3_9LEPT</name>
<gene>
    <name evidence="1" type="ORF">ND862_02125</name>
</gene>
<proteinExistence type="predicted"/>
<comment type="caution">
    <text evidence="1">The sequence shown here is derived from an EMBL/GenBank/DDBJ whole genome shotgun (WGS) entry which is preliminary data.</text>
</comment>
<protein>
    <recommendedName>
        <fullName evidence="3">Lipoprotein</fullName>
    </recommendedName>
</protein>
<dbReference type="RefSeq" id="WP_265350491.1">
    <property type="nucleotide sequence ID" value="NZ_JAMQPL010000001.1"/>
</dbReference>